<dbReference type="Gene3D" id="1.25.40.20">
    <property type="entry name" value="Ankyrin repeat-containing domain"/>
    <property type="match status" value="1"/>
</dbReference>
<dbReference type="EMBL" id="CAMXCT010002302">
    <property type="protein sequence ID" value="CAI3997181.1"/>
    <property type="molecule type" value="Genomic_DNA"/>
</dbReference>
<proteinExistence type="predicted"/>
<keyword evidence="4" id="KW-1185">Reference proteome</keyword>
<reference evidence="3 4" key="2">
    <citation type="submission" date="2024-05" db="EMBL/GenBank/DDBJ databases">
        <authorList>
            <person name="Chen Y."/>
            <person name="Shah S."/>
            <person name="Dougan E. K."/>
            <person name="Thang M."/>
            <person name="Chan C."/>
        </authorList>
    </citation>
    <scope>NUCLEOTIDE SEQUENCE [LARGE SCALE GENOMIC DNA]</scope>
</reference>
<dbReference type="SUPFAM" id="SSF53850">
    <property type="entry name" value="Periplasmic binding protein-like II"/>
    <property type="match status" value="1"/>
</dbReference>
<name>A0A9P1CVR1_9DINO</name>
<dbReference type="OrthoDB" id="2145805at2759"/>
<dbReference type="AlphaFoldDB" id="A0A9P1CVR1"/>
<keyword evidence="1" id="KW-0040">ANK repeat</keyword>
<evidence type="ECO:0000313" key="2">
    <source>
        <dbReference type="EMBL" id="CAI3997181.1"/>
    </source>
</evidence>
<dbReference type="InterPro" id="IPR002110">
    <property type="entry name" value="Ankyrin_rpt"/>
</dbReference>
<dbReference type="InterPro" id="IPR036770">
    <property type="entry name" value="Ankyrin_rpt-contain_sf"/>
</dbReference>
<keyword evidence="3" id="KW-0808">Transferase</keyword>
<reference evidence="2" key="1">
    <citation type="submission" date="2022-10" db="EMBL/GenBank/DDBJ databases">
        <authorList>
            <person name="Chen Y."/>
            <person name="Dougan E. K."/>
            <person name="Chan C."/>
            <person name="Rhodes N."/>
            <person name="Thang M."/>
        </authorList>
    </citation>
    <scope>NUCLEOTIDE SEQUENCE</scope>
</reference>
<dbReference type="EMBL" id="CAMXCT020002302">
    <property type="protein sequence ID" value="CAL1150556.1"/>
    <property type="molecule type" value="Genomic_DNA"/>
</dbReference>
<evidence type="ECO:0000313" key="4">
    <source>
        <dbReference type="Proteomes" id="UP001152797"/>
    </source>
</evidence>
<protein>
    <submittedName>
        <fullName evidence="3">Tyrosine-protein kinase ephrin type A/B receptor-like domain-containing protein</fullName>
    </submittedName>
</protein>
<comment type="caution">
    <text evidence="2">The sequence shown here is derived from an EMBL/GenBank/DDBJ whole genome shotgun (WGS) entry which is preliminary data.</text>
</comment>
<evidence type="ECO:0000256" key="1">
    <source>
        <dbReference type="PROSITE-ProRule" id="PRU00023"/>
    </source>
</evidence>
<keyword evidence="3" id="KW-0418">Kinase</keyword>
<dbReference type="SUPFAM" id="SSF48403">
    <property type="entry name" value="Ankyrin repeat"/>
    <property type="match status" value="1"/>
</dbReference>
<gene>
    <name evidence="2" type="ORF">C1SCF055_LOCUS23591</name>
</gene>
<feature type="repeat" description="ANK" evidence="1">
    <location>
        <begin position="103"/>
        <end position="135"/>
    </location>
</feature>
<organism evidence="2">
    <name type="scientific">Cladocopium goreaui</name>
    <dbReference type="NCBI Taxonomy" id="2562237"/>
    <lineage>
        <taxon>Eukaryota</taxon>
        <taxon>Sar</taxon>
        <taxon>Alveolata</taxon>
        <taxon>Dinophyceae</taxon>
        <taxon>Suessiales</taxon>
        <taxon>Symbiodiniaceae</taxon>
        <taxon>Cladocopium</taxon>
    </lineage>
</organism>
<dbReference type="Pfam" id="PF13857">
    <property type="entry name" value="Ank_5"/>
    <property type="match status" value="1"/>
</dbReference>
<accession>A0A9P1CVR1</accession>
<dbReference type="PROSITE" id="PS50088">
    <property type="entry name" value="ANK_REPEAT"/>
    <property type="match status" value="1"/>
</dbReference>
<dbReference type="GO" id="GO:0016301">
    <property type="term" value="F:kinase activity"/>
    <property type="evidence" value="ECO:0007669"/>
    <property type="project" value="UniProtKB-KW"/>
</dbReference>
<dbReference type="PROSITE" id="PS50297">
    <property type="entry name" value="ANK_REP_REGION"/>
    <property type="match status" value="1"/>
</dbReference>
<evidence type="ECO:0000313" key="3">
    <source>
        <dbReference type="EMBL" id="CAL4784493.1"/>
    </source>
</evidence>
<dbReference type="Proteomes" id="UP001152797">
    <property type="component" value="Unassembled WGS sequence"/>
</dbReference>
<dbReference type="EMBL" id="CAMXCT030002302">
    <property type="protein sequence ID" value="CAL4784493.1"/>
    <property type="molecule type" value="Genomic_DNA"/>
</dbReference>
<sequence>MVAPGYLCIDDSGRSAPQCHEDRQEDWMWFPGSVKETAAEGLSHDSLDQISPERTWGRAERFKSKVQDEWLLEQFLKKHRFDDVNASRQSRGLLPLLSLKSPERVFPIHVAAQEGNSQILRILLRREVDPQQQTSRGRSALEIAKAEMVKRGEADHPSISLLDGLRFLRARDLRRRCFQDYFWLSPACRDDPTKCRGDKCIIFLTAGPGYNFEHHMQRATAYDTAMAIAVAKEYADYQRMPAEMNMLFYWWTPDDTFVAMTPREIIYPPSDRAAFFRGDYRGGNPDQPIEKYASQDLAFLAPSVMELMKALYIDINVVNSLLSDALSTGDNYSTVACRWLRKNEDIWRAWVPDPSQCFPQFGLFDLRSQSFVTDRKNLGPADTVECRACPAGLKSQRFADNSGAEVEKMLGD</sequence>
<keyword evidence="3" id="KW-0675">Receptor</keyword>